<evidence type="ECO:0000259" key="2">
    <source>
        <dbReference type="SMART" id="SM00849"/>
    </source>
</evidence>
<reference evidence="3" key="1">
    <citation type="submission" date="2019-07" db="EMBL/GenBank/DDBJ databases">
        <authorList>
            <person name="Zhang Q."/>
            <person name="Ren J."/>
            <person name="Wang W."/>
            <person name="Zhai J."/>
            <person name="Yang J."/>
            <person name="Liu N."/>
            <person name="Huang Y."/>
            <person name="Pan G."/>
            <person name="Chen Y."/>
            <person name="Fan K."/>
        </authorList>
    </citation>
    <scope>NUCLEOTIDE SEQUENCE</scope>
    <source>
        <strain evidence="3">FXJ8.102</strain>
    </source>
</reference>
<dbReference type="InterPro" id="IPR001279">
    <property type="entry name" value="Metallo-B-lactamas"/>
</dbReference>
<sequence length="316" mass="33594">MTQPSATPRTGTPPAQDPPRLEELAPGVHAYVQPDGGWCLNNAGVLIGDGAVAVVDTAATERRARALRAAVASRTPLEVGTIVTTHHHGDHHFGNSVVAPHATVVSHEVTRNEMARRGLAMREVWPDTDWGDLRLALPTLTFRDRATLHVGGLTAELIHVGPAHTTSDIVVWLPEQRVLFAGDVLLPGCTPFVLMGSLSGTLEAITRLRALDPAVVVGGHGPVAGPEVLDDTRDYLLWVRDTARAGLAAGASPLQAARDAGLGPYAGLRDSERLVANLHRAYVEESSRPRDTEIRSAPVFAEMAEFNGGRPVACHA</sequence>
<name>A0A7L4WPQ9_9ACTN</name>
<dbReference type="InterPro" id="IPR050855">
    <property type="entry name" value="NDM-1-like"/>
</dbReference>
<gene>
    <name evidence="3" type="primary">plqI</name>
</gene>
<dbReference type="InterPro" id="IPR036866">
    <property type="entry name" value="RibonucZ/Hydroxyglut_hydro"/>
</dbReference>
<proteinExistence type="predicted"/>
<accession>A0A7L4WPQ9</accession>
<evidence type="ECO:0000256" key="1">
    <source>
        <dbReference type="SAM" id="MobiDB-lite"/>
    </source>
</evidence>
<dbReference type="CDD" id="cd16282">
    <property type="entry name" value="metallo-hydrolase-like_MBL-fold"/>
    <property type="match status" value="1"/>
</dbReference>
<dbReference type="Gene3D" id="3.60.15.10">
    <property type="entry name" value="Ribonuclease Z/Hydroxyacylglutathione hydrolase-like"/>
    <property type="match status" value="1"/>
</dbReference>
<organism evidence="3">
    <name type="scientific">Streptomyces sp. FXJ8.102</name>
    <dbReference type="NCBI Taxonomy" id="1581323"/>
    <lineage>
        <taxon>Bacteria</taxon>
        <taxon>Bacillati</taxon>
        <taxon>Actinomycetota</taxon>
        <taxon>Actinomycetes</taxon>
        <taxon>Kitasatosporales</taxon>
        <taxon>Streptomycetaceae</taxon>
        <taxon>Streptomyces</taxon>
    </lineage>
</organism>
<feature type="domain" description="Metallo-beta-lactamase" evidence="2">
    <location>
        <begin position="40"/>
        <end position="220"/>
    </location>
</feature>
<feature type="region of interest" description="Disordered" evidence="1">
    <location>
        <begin position="1"/>
        <end position="21"/>
    </location>
</feature>
<dbReference type="SUPFAM" id="SSF56281">
    <property type="entry name" value="Metallo-hydrolase/oxidoreductase"/>
    <property type="match status" value="1"/>
</dbReference>
<dbReference type="Pfam" id="PF00753">
    <property type="entry name" value="Lactamase_B"/>
    <property type="match status" value="1"/>
</dbReference>
<feature type="compositionally biased region" description="Polar residues" evidence="1">
    <location>
        <begin position="1"/>
        <end position="10"/>
    </location>
</feature>
<dbReference type="EMBL" id="MN158712">
    <property type="protein sequence ID" value="QFS19052.1"/>
    <property type="molecule type" value="Genomic_DNA"/>
</dbReference>
<dbReference type="AlphaFoldDB" id="A0A7L4WPQ9"/>
<evidence type="ECO:0000313" key="3">
    <source>
        <dbReference type="EMBL" id="QFS19052.1"/>
    </source>
</evidence>
<dbReference type="PANTHER" id="PTHR42951">
    <property type="entry name" value="METALLO-BETA-LACTAMASE DOMAIN-CONTAINING"/>
    <property type="match status" value="1"/>
</dbReference>
<dbReference type="SMART" id="SM00849">
    <property type="entry name" value="Lactamase_B"/>
    <property type="match status" value="1"/>
</dbReference>
<protein>
    <submittedName>
        <fullName evidence="3">Cyclase</fullName>
    </submittedName>
</protein>
<dbReference type="PANTHER" id="PTHR42951:SF4">
    <property type="entry name" value="ACYL-COENZYME A THIOESTERASE MBLAC2"/>
    <property type="match status" value="1"/>
</dbReference>